<protein>
    <submittedName>
        <fullName evidence="7">Transcriptional regulator, LysR family</fullName>
    </submittedName>
</protein>
<dbReference type="Gene3D" id="3.40.190.290">
    <property type="match status" value="1"/>
</dbReference>
<dbReference type="SUPFAM" id="SSF53850">
    <property type="entry name" value="Periplasmic binding protein-like II"/>
    <property type="match status" value="1"/>
</dbReference>
<dbReference type="InterPro" id="IPR005119">
    <property type="entry name" value="LysR_subst-bd"/>
</dbReference>
<dbReference type="SUPFAM" id="SSF46785">
    <property type="entry name" value="Winged helix' DNA-binding domain"/>
    <property type="match status" value="1"/>
</dbReference>
<dbReference type="GO" id="GO:0003700">
    <property type="term" value="F:DNA-binding transcription factor activity"/>
    <property type="evidence" value="ECO:0007669"/>
    <property type="project" value="InterPro"/>
</dbReference>
<keyword evidence="4" id="KW-0010">Activator</keyword>
<dbReference type="NCBIfam" id="TIGR03298">
    <property type="entry name" value="argP"/>
    <property type="match status" value="1"/>
</dbReference>
<dbReference type="Gene3D" id="1.10.10.10">
    <property type="entry name" value="Winged helix-like DNA-binding domain superfamily/Winged helix DNA-binding domain"/>
    <property type="match status" value="1"/>
</dbReference>
<evidence type="ECO:0000256" key="3">
    <source>
        <dbReference type="ARBA" id="ARBA00023125"/>
    </source>
</evidence>
<keyword evidence="5" id="KW-0804">Transcription</keyword>
<gene>
    <name evidence="7" type="ORF">SAMN06309945_2683</name>
</gene>
<name>A0A1T5KZL7_9MICO</name>
<evidence type="ECO:0000256" key="5">
    <source>
        <dbReference type="ARBA" id="ARBA00023163"/>
    </source>
</evidence>
<dbReference type="NCBIfam" id="NF009888">
    <property type="entry name" value="PRK13348.1"/>
    <property type="match status" value="1"/>
</dbReference>
<comment type="similarity">
    <text evidence="1">Belongs to the LysR transcriptional regulatory family.</text>
</comment>
<dbReference type="RefSeq" id="WP_079728695.1">
    <property type="nucleotide sequence ID" value="NZ_FUZP01000003.1"/>
</dbReference>
<evidence type="ECO:0000256" key="4">
    <source>
        <dbReference type="ARBA" id="ARBA00023159"/>
    </source>
</evidence>
<dbReference type="OrthoDB" id="3252676at2"/>
<dbReference type="GO" id="GO:0003677">
    <property type="term" value="F:DNA binding"/>
    <property type="evidence" value="ECO:0007669"/>
    <property type="project" value="UniProtKB-KW"/>
</dbReference>
<dbReference type="PANTHER" id="PTHR30579:SF2">
    <property type="entry name" value="HTH-TYPE TRANSCRIPTIONAL REGULATOR ARGP"/>
    <property type="match status" value="1"/>
</dbReference>
<reference evidence="7 8" key="1">
    <citation type="submission" date="2017-02" db="EMBL/GenBank/DDBJ databases">
        <authorList>
            <person name="Peterson S.W."/>
        </authorList>
    </citation>
    <scope>NUCLEOTIDE SEQUENCE [LARGE SCALE GENOMIC DNA]</scope>
    <source>
        <strain evidence="7 8">VKM Ac-2059</strain>
    </source>
</reference>
<evidence type="ECO:0000259" key="6">
    <source>
        <dbReference type="PROSITE" id="PS50931"/>
    </source>
</evidence>
<dbReference type="PROSITE" id="PS50931">
    <property type="entry name" value="HTH_LYSR"/>
    <property type="match status" value="1"/>
</dbReference>
<dbReference type="STRING" id="123320.SAMN06309945_2683"/>
<evidence type="ECO:0000256" key="1">
    <source>
        <dbReference type="ARBA" id="ARBA00009437"/>
    </source>
</evidence>
<dbReference type="AlphaFoldDB" id="A0A1T5KZL7"/>
<sequence>MVAFTPEQLATLSAILDEGTFDGAARRLHVTASAVSQRIKAMELTAGQILVERSNPVRLTAAGDVVLRYARQVELLQQDTARELGRAASDGGVVTVPVAVNADSLATWFLEAASLLYEVTGVEAVFDIHRDDQDHTAELLRSGAVMAAVTSASQAVQGCSVTSLGRMRYRAVCSPSFAQRFLDERASVESLGSAPVVNFDRKDQIQRQFFRDYTGRSLRSPRHYVPTSADYARAVVFGMGWGMLPEQQCAAEIDQGVLLDLAPEHPIDIALYWQRWNLTSPTLDAVSSVVESVAREQLR</sequence>
<dbReference type="InterPro" id="IPR036388">
    <property type="entry name" value="WH-like_DNA-bd_sf"/>
</dbReference>
<feature type="domain" description="HTH lysR-type" evidence="6">
    <location>
        <begin position="4"/>
        <end position="60"/>
    </location>
</feature>
<accession>A0A1T5KZL7</accession>
<dbReference type="Proteomes" id="UP000190857">
    <property type="component" value="Unassembled WGS sequence"/>
</dbReference>
<organism evidence="7 8">
    <name type="scientific">Okibacterium fritillariae</name>
    <dbReference type="NCBI Taxonomy" id="123320"/>
    <lineage>
        <taxon>Bacteria</taxon>
        <taxon>Bacillati</taxon>
        <taxon>Actinomycetota</taxon>
        <taxon>Actinomycetes</taxon>
        <taxon>Micrococcales</taxon>
        <taxon>Microbacteriaceae</taxon>
        <taxon>Okibacterium</taxon>
    </lineage>
</organism>
<dbReference type="InterPro" id="IPR050176">
    <property type="entry name" value="LTTR"/>
</dbReference>
<dbReference type="InterPro" id="IPR000847">
    <property type="entry name" value="LysR_HTH_N"/>
</dbReference>
<dbReference type="PANTHER" id="PTHR30579">
    <property type="entry name" value="TRANSCRIPTIONAL REGULATOR"/>
    <property type="match status" value="1"/>
</dbReference>
<keyword evidence="8" id="KW-1185">Reference proteome</keyword>
<keyword evidence="2" id="KW-0805">Transcription regulation</keyword>
<dbReference type="Pfam" id="PF03466">
    <property type="entry name" value="LysR_substrate"/>
    <property type="match status" value="1"/>
</dbReference>
<dbReference type="InterPro" id="IPR036390">
    <property type="entry name" value="WH_DNA-bd_sf"/>
</dbReference>
<evidence type="ECO:0000313" key="8">
    <source>
        <dbReference type="Proteomes" id="UP000190857"/>
    </source>
</evidence>
<dbReference type="Pfam" id="PF00126">
    <property type="entry name" value="HTH_1"/>
    <property type="match status" value="1"/>
</dbReference>
<evidence type="ECO:0000313" key="7">
    <source>
        <dbReference type="EMBL" id="SKC68809.1"/>
    </source>
</evidence>
<keyword evidence="3" id="KW-0238">DNA-binding</keyword>
<dbReference type="EMBL" id="FUZP01000003">
    <property type="protein sequence ID" value="SKC68809.1"/>
    <property type="molecule type" value="Genomic_DNA"/>
</dbReference>
<dbReference type="InterPro" id="IPR017685">
    <property type="entry name" value="ArgP"/>
</dbReference>
<dbReference type="NCBIfam" id="NF002964">
    <property type="entry name" value="PRK03635.1"/>
    <property type="match status" value="1"/>
</dbReference>
<proteinExistence type="inferred from homology"/>
<evidence type="ECO:0000256" key="2">
    <source>
        <dbReference type="ARBA" id="ARBA00023015"/>
    </source>
</evidence>